<feature type="compositionally biased region" description="Basic and acidic residues" evidence="8">
    <location>
        <begin position="245"/>
        <end position="256"/>
    </location>
</feature>
<dbReference type="GO" id="GO:0034250">
    <property type="term" value="P:positive regulation of amide metabolic process"/>
    <property type="evidence" value="ECO:0007669"/>
    <property type="project" value="UniProtKB-ARBA"/>
</dbReference>
<feature type="compositionally biased region" description="Basic and acidic residues" evidence="8">
    <location>
        <begin position="442"/>
        <end position="456"/>
    </location>
</feature>
<dbReference type="GO" id="GO:0043455">
    <property type="term" value="P:regulation of secondary metabolic process"/>
    <property type="evidence" value="ECO:0007669"/>
    <property type="project" value="UniProtKB-ARBA"/>
</dbReference>
<feature type="region of interest" description="Disordered" evidence="8">
    <location>
        <begin position="1"/>
        <end position="22"/>
    </location>
</feature>
<feature type="domain" description="Velvet" evidence="9">
    <location>
        <begin position="26"/>
        <end position="235"/>
    </location>
</feature>
<dbReference type="Proteomes" id="UP000824998">
    <property type="component" value="Unassembled WGS sequence"/>
</dbReference>
<dbReference type="InterPro" id="IPR037525">
    <property type="entry name" value="Velvet_dom"/>
</dbReference>
<dbReference type="InterPro" id="IPR021740">
    <property type="entry name" value="Velvet"/>
</dbReference>
<evidence type="ECO:0000256" key="1">
    <source>
        <dbReference type="ARBA" id="ARBA00004123"/>
    </source>
</evidence>
<evidence type="ECO:0000256" key="2">
    <source>
        <dbReference type="ARBA" id="ARBA00004496"/>
    </source>
</evidence>
<dbReference type="FunFam" id="2.60.40.3960:FF:000001">
    <property type="entry name" value="Sexual development activator VeA"/>
    <property type="match status" value="1"/>
</dbReference>
<keyword evidence="4" id="KW-0805">Transcription regulation</keyword>
<proteinExistence type="inferred from homology"/>
<comment type="subcellular location">
    <subcellularLocation>
        <location evidence="2">Cytoplasm</location>
    </subcellularLocation>
    <subcellularLocation>
        <location evidence="1">Nucleus</location>
    </subcellularLocation>
</comment>
<sequence length="456" mass="50270">MSARSKANHGKPSTEPMIITRRTKAGRTLEYKLTVIQEPERARACGSGAKSSADRRPVDPPPVVELTVCAIEDDGRKNDITFAYEADFFLFATLESVRDIAPVRGVHPTIPQVPVLTGMPVSGMAYLDRPKEAGYFIFPDLSVRHEGRYQLSLNLYEQTKKLDLDGDAEGLPGMKGHPKSLAGALPGMGDASFDFRMEIKSSPFTVYSAKKFPGLSESTPLSRTVAEQGCRVRIRRDVRMRRREKTTADFDEKPPEQDAYGRQGRYINQGQEPCSRERSRSVGADGGSPRTPYGGQQYVAHYSLHNTPSPQPHPVVMPAGGNLNFGGPPHQVSGAHHQFALPQAPQAPPPPPSQHFPNPPPYPPPFHIQSLVDDDYSQRPKLSHHSPPSSQAPRLPPMSQDRYPGNQWPQSRPASIVSHPPPPPRYDDHIEADGNHPSISSSEHENNKDRPTDVAL</sequence>
<feature type="compositionally biased region" description="Low complexity" evidence="8">
    <location>
        <begin position="335"/>
        <end position="344"/>
    </location>
</feature>
<evidence type="ECO:0000256" key="8">
    <source>
        <dbReference type="SAM" id="MobiDB-lite"/>
    </source>
</evidence>
<keyword evidence="6" id="KW-0539">Nucleus</keyword>
<evidence type="ECO:0000256" key="7">
    <source>
        <dbReference type="ARBA" id="ARBA00038005"/>
    </source>
</evidence>
<keyword evidence="3" id="KW-0963">Cytoplasm</keyword>
<dbReference type="PANTHER" id="PTHR33572:SF14">
    <property type="entry name" value="DEVELOPMENTAL AND SECONDARY METABOLISM REGULATOR VEA"/>
    <property type="match status" value="1"/>
</dbReference>
<evidence type="ECO:0000256" key="6">
    <source>
        <dbReference type="ARBA" id="ARBA00023242"/>
    </source>
</evidence>
<reference evidence="10" key="1">
    <citation type="journal article" date="2021" name="IMA Fungus">
        <title>Genomic characterization of three marine fungi, including Emericellopsis atlantica sp. nov. with signatures of a generalist lifestyle and marine biomass degradation.</title>
        <authorList>
            <person name="Hagestad O.C."/>
            <person name="Hou L."/>
            <person name="Andersen J.H."/>
            <person name="Hansen E.H."/>
            <person name="Altermark B."/>
            <person name="Li C."/>
            <person name="Kuhnert E."/>
            <person name="Cox R.J."/>
            <person name="Crous P.W."/>
            <person name="Spatafora J.W."/>
            <person name="Lail K."/>
            <person name="Amirebrahimi M."/>
            <person name="Lipzen A."/>
            <person name="Pangilinan J."/>
            <person name="Andreopoulos W."/>
            <person name="Hayes R.D."/>
            <person name="Ng V."/>
            <person name="Grigoriev I.V."/>
            <person name="Jackson S.A."/>
            <person name="Sutton T.D.S."/>
            <person name="Dobson A.D.W."/>
            <person name="Rama T."/>
        </authorList>
    </citation>
    <scope>NUCLEOTIDE SEQUENCE</scope>
    <source>
        <strain evidence="10">TRa018bII</strain>
    </source>
</reference>
<comment type="similarity">
    <text evidence="7">Belongs to the velvet family. VeA subfamily.</text>
</comment>
<feature type="compositionally biased region" description="Basic and acidic residues" evidence="8">
    <location>
        <begin position="425"/>
        <end position="434"/>
    </location>
</feature>
<feature type="compositionally biased region" description="Pro residues" evidence="8">
    <location>
        <begin position="345"/>
        <end position="366"/>
    </location>
</feature>
<dbReference type="GO" id="GO:0005634">
    <property type="term" value="C:nucleus"/>
    <property type="evidence" value="ECO:0007669"/>
    <property type="project" value="UniProtKB-SubCell"/>
</dbReference>
<evidence type="ECO:0000313" key="10">
    <source>
        <dbReference type="EMBL" id="KAG9228949.1"/>
    </source>
</evidence>
<dbReference type="AlphaFoldDB" id="A0A9P7Y887"/>
<dbReference type="GO" id="GO:0051176">
    <property type="term" value="P:positive regulation of sulfur metabolic process"/>
    <property type="evidence" value="ECO:0007669"/>
    <property type="project" value="UniProtKB-ARBA"/>
</dbReference>
<organism evidence="10 11">
    <name type="scientific">Amylocarpus encephaloides</name>
    <dbReference type="NCBI Taxonomy" id="45428"/>
    <lineage>
        <taxon>Eukaryota</taxon>
        <taxon>Fungi</taxon>
        <taxon>Dikarya</taxon>
        <taxon>Ascomycota</taxon>
        <taxon>Pezizomycotina</taxon>
        <taxon>Leotiomycetes</taxon>
        <taxon>Helotiales</taxon>
        <taxon>Helotiales incertae sedis</taxon>
        <taxon>Amylocarpus</taxon>
    </lineage>
</organism>
<gene>
    <name evidence="10" type="ORF">BJ875DRAFT_216278</name>
</gene>
<name>A0A9P7Y887_9HELO</name>
<dbReference type="InterPro" id="IPR038491">
    <property type="entry name" value="Velvet_dom_sf"/>
</dbReference>
<dbReference type="Pfam" id="PF11754">
    <property type="entry name" value="Velvet"/>
    <property type="match status" value="2"/>
</dbReference>
<feature type="region of interest" description="Disordered" evidence="8">
    <location>
        <begin position="238"/>
        <end position="456"/>
    </location>
</feature>
<keyword evidence="5" id="KW-0804">Transcription</keyword>
<protein>
    <submittedName>
        <fullName evidence="10">Velvet factor-domain-containing protein</fullName>
    </submittedName>
</protein>
<accession>A0A9P7Y887</accession>
<dbReference type="PANTHER" id="PTHR33572">
    <property type="entry name" value="SPORE DEVELOPMENT REGULATOR VOSA"/>
    <property type="match status" value="1"/>
</dbReference>
<dbReference type="PROSITE" id="PS51821">
    <property type="entry name" value="VELVET"/>
    <property type="match status" value="1"/>
</dbReference>
<evidence type="ECO:0000259" key="9">
    <source>
        <dbReference type="PROSITE" id="PS51821"/>
    </source>
</evidence>
<evidence type="ECO:0000313" key="11">
    <source>
        <dbReference type="Proteomes" id="UP000824998"/>
    </source>
</evidence>
<evidence type="ECO:0000256" key="3">
    <source>
        <dbReference type="ARBA" id="ARBA00022490"/>
    </source>
</evidence>
<dbReference type="EMBL" id="MU251837">
    <property type="protein sequence ID" value="KAG9228949.1"/>
    <property type="molecule type" value="Genomic_DNA"/>
</dbReference>
<keyword evidence="11" id="KW-1185">Reference proteome</keyword>
<dbReference type="OrthoDB" id="5384689at2759"/>
<evidence type="ECO:0000256" key="5">
    <source>
        <dbReference type="ARBA" id="ARBA00023163"/>
    </source>
</evidence>
<dbReference type="GO" id="GO:0005737">
    <property type="term" value="C:cytoplasm"/>
    <property type="evidence" value="ECO:0007669"/>
    <property type="project" value="UniProtKB-SubCell"/>
</dbReference>
<comment type="caution">
    <text evidence="10">The sequence shown here is derived from an EMBL/GenBank/DDBJ whole genome shotgun (WGS) entry which is preliminary data.</text>
</comment>
<dbReference type="Gene3D" id="2.60.40.3960">
    <property type="entry name" value="Velvet domain"/>
    <property type="match status" value="1"/>
</dbReference>
<evidence type="ECO:0000256" key="4">
    <source>
        <dbReference type="ARBA" id="ARBA00023015"/>
    </source>
</evidence>